<dbReference type="GO" id="GO:0016301">
    <property type="term" value="F:kinase activity"/>
    <property type="evidence" value="ECO:0007669"/>
    <property type="project" value="UniProtKB-KW"/>
</dbReference>
<accession>A0A1I5XZ12</accession>
<evidence type="ECO:0000256" key="3">
    <source>
        <dbReference type="ARBA" id="ARBA00022777"/>
    </source>
</evidence>
<keyword evidence="7" id="KW-1185">Reference proteome</keyword>
<protein>
    <submittedName>
        <fullName evidence="6">Xylulokinase</fullName>
    </submittedName>
</protein>
<dbReference type="InterPro" id="IPR018484">
    <property type="entry name" value="FGGY_N"/>
</dbReference>
<dbReference type="PANTHER" id="PTHR43095:SF5">
    <property type="entry name" value="XYLULOSE KINASE"/>
    <property type="match status" value="1"/>
</dbReference>
<dbReference type="InterPro" id="IPR000577">
    <property type="entry name" value="Carb_kinase_FGGY"/>
</dbReference>
<dbReference type="Proteomes" id="UP000198892">
    <property type="component" value="Unassembled WGS sequence"/>
</dbReference>
<dbReference type="OrthoDB" id="9805576at2"/>
<evidence type="ECO:0000256" key="1">
    <source>
        <dbReference type="ARBA" id="ARBA00009156"/>
    </source>
</evidence>
<dbReference type="InterPro" id="IPR050406">
    <property type="entry name" value="FGGY_Carb_Kinase"/>
</dbReference>
<dbReference type="STRING" id="1884432.SAMN05518683_13313"/>
<comment type="similarity">
    <text evidence="1">Belongs to the FGGY kinase family.</text>
</comment>
<organism evidence="6 7">
    <name type="scientific">Salibacterium halotolerans</name>
    <dbReference type="NCBI Taxonomy" id="1884432"/>
    <lineage>
        <taxon>Bacteria</taxon>
        <taxon>Bacillati</taxon>
        <taxon>Bacillota</taxon>
        <taxon>Bacilli</taxon>
        <taxon>Bacillales</taxon>
        <taxon>Bacillaceae</taxon>
    </lineage>
</organism>
<evidence type="ECO:0000313" key="7">
    <source>
        <dbReference type="Proteomes" id="UP000198892"/>
    </source>
</evidence>
<dbReference type="Pfam" id="PF00370">
    <property type="entry name" value="FGGY_N"/>
    <property type="match status" value="1"/>
</dbReference>
<sequence length="492" mass="52887">MDRIAVFDIGTTAVKGLLMRKDGAIDAERSIPVTTREPGDGRIEQNPEEWWTGVKIIADDWFRRLEFPPETVQMVTLTGQMEDVIMIGADGTADRAILYSDMRAGEEAAWIREQLPDLEGITSNAAAASTPAAKLRQLALQDEAAAAVVFSAKDYIIYKLTGAVCTDTVTGATTGLMDIRRKAWHPGVLEALGADRFTMPELLTPEETAGVTVDHTPAGFASGTPVLCGAGDAGAATMGAAAVQEGDSYFYIGTTGWTAVPAAEPDAAPDGVFTLPHLVPDRYISIAPLLNAGSVYDWAKQIYMPDDSYDAFHEAIAAARPGAGGALFLPYLYGKRFPVQDSSLSGTYHSIRPDTTREDMMRAVVEGITFSLRYIAESLTGSVPGSITLIGGGTRSSAWCRILADITGRKVRVPEESGYLTALGTAATAFCSLGWSSGYEAFADDHLHPRESAVYEPDPDLRALYDEAYAVFLKTSPAVRRDLPKRKPGEWV</sequence>
<dbReference type="InterPro" id="IPR018485">
    <property type="entry name" value="FGGY_C"/>
</dbReference>
<dbReference type="CDD" id="cd07805">
    <property type="entry name" value="ASKHA_NBD_FGGY_CvXK-like"/>
    <property type="match status" value="1"/>
</dbReference>
<dbReference type="EMBL" id="FOXD01000033">
    <property type="protein sequence ID" value="SFQ36967.1"/>
    <property type="molecule type" value="Genomic_DNA"/>
</dbReference>
<name>A0A1I5XZ12_9BACI</name>
<dbReference type="AlphaFoldDB" id="A0A1I5XZ12"/>
<dbReference type="SUPFAM" id="SSF53067">
    <property type="entry name" value="Actin-like ATPase domain"/>
    <property type="match status" value="2"/>
</dbReference>
<keyword evidence="3 6" id="KW-0418">Kinase</keyword>
<reference evidence="7" key="1">
    <citation type="submission" date="2016-10" db="EMBL/GenBank/DDBJ databases">
        <authorList>
            <person name="Varghese N."/>
            <person name="Submissions S."/>
        </authorList>
    </citation>
    <scope>NUCLEOTIDE SEQUENCE [LARGE SCALE GENOMIC DNA]</scope>
    <source>
        <strain evidence="7">S7</strain>
    </source>
</reference>
<evidence type="ECO:0000259" key="5">
    <source>
        <dbReference type="Pfam" id="PF02782"/>
    </source>
</evidence>
<proteinExistence type="inferred from homology"/>
<dbReference type="InterPro" id="IPR043129">
    <property type="entry name" value="ATPase_NBD"/>
</dbReference>
<dbReference type="Pfam" id="PF02782">
    <property type="entry name" value="FGGY_C"/>
    <property type="match status" value="1"/>
</dbReference>
<dbReference type="Gene3D" id="3.30.420.40">
    <property type="match status" value="2"/>
</dbReference>
<dbReference type="GO" id="GO:0005975">
    <property type="term" value="P:carbohydrate metabolic process"/>
    <property type="evidence" value="ECO:0007669"/>
    <property type="project" value="InterPro"/>
</dbReference>
<keyword evidence="2" id="KW-0808">Transferase</keyword>
<dbReference type="RefSeq" id="WP_093339491.1">
    <property type="nucleotide sequence ID" value="NZ_FOXD01000033.1"/>
</dbReference>
<feature type="domain" description="Carbohydrate kinase FGGY C-terminal" evidence="5">
    <location>
        <begin position="251"/>
        <end position="431"/>
    </location>
</feature>
<gene>
    <name evidence="6" type="ORF">SAMN05518683_13313</name>
</gene>
<evidence type="ECO:0000259" key="4">
    <source>
        <dbReference type="Pfam" id="PF00370"/>
    </source>
</evidence>
<feature type="domain" description="Carbohydrate kinase FGGY N-terminal" evidence="4">
    <location>
        <begin position="5"/>
        <end position="239"/>
    </location>
</feature>
<dbReference type="PIRSF" id="PIRSF000538">
    <property type="entry name" value="GlpK"/>
    <property type="match status" value="1"/>
</dbReference>
<evidence type="ECO:0000313" key="6">
    <source>
        <dbReference type="EMBL" id="SFQ36967.1"/>
    </source>
</evidence>
<evidence type="ECO:0000256" key="2">
    <source>
        <dbReference type="ARBA" id="ARBA00022679"/>
    </source>
</evidence>
<dbReference type="PANTHER" id="PTHR43095">
    <property type="entry name" value="SUGAR KINASE"/>
    <property type="match status" value="1"/>
</dbReference>